<dbReference type="EMBL" id="AHMO02000004">
    <property type="protein sequence ID" value="EQA46936.1"/>
    <property type="molecule type" value="Genomic_DNA"/>
</dbReference>
<dbReference type="AlphaFoldDB" id="T0FG74"/>
<protein>
    <submittedName>
        <fullName evidence="1">Uncharacterized protein</fullName>
    </submittedName>
</protein>
<dbReference type="STRING" id="1049789.LEP1GSC050_0767"/>
<reference evidence="1" key="1">
    <citation type="submission" date="2013-05" db="EMBL/GenBank/DDBJ databases">
        <authorList>
            <person name="Harkins D.M."/>
            <person name="Durkin A.S."/>
            <person name="Brinkac L.M."/>
            <person name="Haft D.H."/>
            <person name="Selengut J.D."/>
            <person name="Sanka R."/>
            <person name="DePew J."/>
            <person name="Purushe J."/>
            <person name="Hartskeerl R.A."/>
            <person name="Ahmed A."/>
            <person name="van der Linden H."/>
            <person name="Goris M.G.A."/>
            <person name="Vinetz J.M."/>
            <person name="Sutton G.G."/>
            <person name="Nierman W.C."/>
            <person name="Fouts D.E."/>
        </authorList>
    </citation>
    <scope>NUCLEOTIDE SEQUENCE [LARGE SCALE GENOMIC DNA]</scope>
    <source>
        <strain evidence="1">5399</strain>
    </source>
</reference>
<sequence length="61" mass="7003">MGRDSPPFLGGGRIGGFVASAYHRLRLLSRLFQKKSLQELQHRFRRVQLATIDFFLNITAN</sequence>
<name>T0FG74_9LEPT</name>
<comment type="caution">
    <text evidence="1">The sequence shown here is derived from an EMBL/GenBank/DDBJ whole genome shotgun (WGS) entry which is preliminary data.</text>
</comment>
<dbReference type="Proteomes" id="UP000015454">
    <property type="component" value="Unassembled WGS sequence"/>
</dbReference>
<accession>T0FG74</accession>
<evidence type="ECO:0000313" key="1">
    <source>
        <dbReference type="EMBL" id="EQA46936.1"/>
    </source>
</evidence>
<organism evidence="1 2">
    <name type="scientific">Leptospira broomii serovar Hurstbridge str. 5399</name>
    <dbReference type="NCBI Taxonomy" id="1049789"/>
    <lineage>
        <taxon>Bacteria</taxon>
        <taxon>Pseudomonadati</taxon>
        <taxon>Spirochaetota</taxon>
        <taxon>Spirochaetia</taxon>
        <taxon>Leptospirales</taxon>
        <taxon>Leptospiraceae</taxon>
        <taxon>Leptospira</taxon>
    </lineage>
</organism>
<proteinExistence type="predicted"/>
<keyword evidence="2" id="KW-1185">Reference proteome</keyword>
<evidence type="ECO:0000313" key="2">
    <source>
        <dbReference type="Proteomes" id="UP000015454"/>
    </source>
</evidence>
<gene>
    <name evidence="1" type="ORF">LEP1GSC050_0767</name>
</gene>